<keyword evidence="1" id="KW-0418">Kinase</keyword>
<accession>A0A2M7V015</accession>
<organism evidence="1 2">
    <name type="scientific">Candidatus Nealsonbacteria bacterium CG_4_10_14_0_2_um_filter_37_10</name>
    <dbReference type="NCBI Taxonomy" id="1974679"/>
    <lineage>
        <taxon>Bacteria</taxon>
        <taxon>Candidatus Nealsoniibacteriota</taxon>
    </lineage>
</organism>
<dbReference type="AlphaFoldDB" id="A0A2M7V015"/>
<comment type="caution">
    <text evidence="1">The sequence shown here is derived from an EMBL/GenBank/DDBJ whole genome shotgun (WGS) entry which is preliminary data.</text>
</comment>
<dbReference type="EMBL" id="PFPC01000028">
    <property type="protein sequence ID" value="PIZ89550.1"/>
    <property type="molecule type" value="Genomic_DNA"/>
</dbReference>
<evidence type="ECO:0000313" key="2">
    <source>
        <dbReference type="Proteomes" id="UP000231538"/>
    </source>
</evidence>
<proteinExistence type="predicted"/>
<keyword evidence="1" id="KW-0808">Transferase</keyword>
<sequence>MDKATNNLGISFNKHNSILLGIFNGEEIREEMVDRLISTLRMLGEVSVNQVATMSPETRIFIRNTNLLNDFVEGLYNYWRSFDRFLVCYSEVKKRKNLENRPYRVFNETVEQLTHLVRAAYRDIQENITGRHCRVYRQVHAGSQLALIAVKKKWPYPSGQYAMLSSVPMIRQILLNPPLIIDPPMNKRTGQFQKVDKNPLEGWNVNVNEWLCYPARVGPLLIHIFFNQIFMELGCSLANLFELAEDEDLEKKPDAIYTYGVPGEALYRYGSLPTVFFDDTENDILVGAVPGKLEFGYFGYLKKMILTLHNIVMMKRGRTPFHGAMVHILLKNGKKATVLLIGDTAAGKSETLEAFRVLSDEYNIRNIIIIADDMGSLKIDANGRLLGYGTETGAFVRLDDLQQGYAFGQIDRAIIMSPQKMNARAVLPVTTLANVLRGYPIDFLLYANNYEEVDENHPIIERFRSKDKAIRVFREGMTMAKGTTTSSGIVHTYFANIFGPPQYRDLHEHLTSKYFQAAFDSGIFVGQIRTRLGISGWETKGPEEGARALFNLISSH</sequence>
<keyword evidence="1" id="KW-0670">Pyruvate</keyword>
<dbReference type="Proteomes" id="UP000231538">
    <property type="component" value="Unassembled WGS sequence"/>
</dbReference>
<protein>
    <submittedName>
        <fullName evidence="1">Phosphoenolpyruvate carboxykinase</fullName>
    </submittedName>
</protein>
<evidence type="ECO:0000313" key="1">
    <source>
        <dbReference type="EMBL" id="PIZ89550.1"/>
    </source>
</evidence>
<dbReference type="GO" id="GO:0016301">
    <property type="term" value="F:kinase activity"/>
    <property type="evidence" value="ECO:0007669"/>
    <property type="project" value="UniProtKB-KW"/>
</dbReference>
<reference evidence="2" key="1">
    <citation type="submission" date="2017-09" db="EMBL/GenBank/DDBJ databases">
        <title>Depth-based differentiation of microbial function through sediment-hosted aquifers and enrichment of novel symbionts in the deep terrestrial subsurface.</title>
        <authorList>
            <person name="Probst A.J."/>
            <person name="Ladd B."/>
            <person name="Jarett J.K."/>
            <person name="Geller-Mcgrath D.E."/>
            <person name="Sieber C.M.K."/>
            <person name="Emerson J.B."/>
            <person name="Anantharaman K."/>
            <person name="Thomas B.C."/>
            <person name="Malmstrom R."/>
            <person name="Stieglmeier M."/>
            <person name="Klingl A."/>
            <person name="Woyke T."/>
            <person name="Ryan C.M."/>
            <person name="Banfield J.F."/>
        </authorList>
    </citation>
    <scope>NUCLEOTIDE SEQUENCE [LARGE SCALE GENOMIC DNA]</scope>
</reference>
<gene>
    <name evidence="1" type="ORF">COX89_00920</name>
</gene>
<dbReference type="SUPFAM" id="SSF53795">
    <property type="entry name" value="PEP carboxykinase-like"/>
    <property type="match status" value="1"/>
</dbReference>
<name>A0A2M7V015_9BACT</name>